<evidence type="ECO:0000313" key="6">
    <source>
        <dbReference type="Proteomes" id="UP000325827"/>
    </source>
</evidence>
<dbReference type="SUPFAM" id="SSF53335">
    <property type="entry name" value="S-adenosyl-L-methionine-dependent methyltransferases"/>
    <property type="match status" value="1"/>
</dbReference>
<dbReference type="OrthoDB" id="9797252at2"/>
<dbReference type="EMBL" id="VYSA01000001">
    <property type="protein sequence ID" value="KAA9110151.1"/>
    <property type="molecule type" value="Genomic_DNA"/>
</dbReference>
<dbReference type="CDD" id="cd02440">
    <property type="entry name" value="AdoMet_MTases"/>
    <property type="match status" value="1"/>
</dbReference>
<keyword evidence="2 5" id="KW-0489">Methyltransferase</keyword>
<evidence type="ECO:0000259" key="4">
    <source>
        <dbReference type="Pfam" id="PF08241"/>
    </source>
</evidence>
<evidence type="ECO:0000256" key="1">
    <source>
        <dbReference type="ARBA" id="ARBA00008361"/>
    </source>
</evidence>
<keyword evidence="3 5" id="KW-0808">Transferase</keyword>
<dbReference type="GO" id="GO:0008757">
    <property type="term" value="F:S-adenosylmethionine-dependent methyltransferase activity"/>
    <property type="evidence" value="ECO:0007669"/>
    <property type="project" value="InterPro"/>
</dbReference>
<comment type="similarity">
    <text evidence="1">Belongs to the methyltransferase superfamily.</text>
</comment>
<evidence type="ECO:0000256" key="2">
    <source>
        <dbReference type="ARBA" id="ARBA00022603"/>
    </source>
</evidence>
<dbReference type="InterPro" id="IPR029063">
    <property type="entry name" value="SAM-dependent_MTases_sf"/>
</dbReference>
<gene>
    <name evidence="5" type="ORF">F6B43_00105</name>
</gene>
<dbReference type="PANTHER" id="PTHR44942">
    <property type="entry name" value="METHYLTRANSF_11 DOMAIN-CONTAINING PROTEIN"/>
    <property type="match status" value="1"/>
</dbReference>
<organism evidence="5 6">
    <name type="scientific">Microbacterium rhizomatis</name>
    <dbReference type="NCBI Taxonomy" id="1631477"/>
    <lineage>
        <taxon>Bacteria</taxon>
        <taxon>Bacillati</taxon>
        <taxon>Actinomycetota</taxon>
        <taxon>Actinomycetes</taxon>
        <taxon>Micrococcales</taxon>
        <taxon>Microbacteriaceae</taxon>
        <taxon>Microbacterium</taxon>
    </lineage>
</organism>
<dbReference type="PANTHER" id="PTHR44942:SF4">
    <property type="entry name" value="METHYLTRANSFERASE TYPE 11 DOMAIN-CONTAINING PROTEIN"/>
    <property type="match status" value="1"/>
</dbReference>
<dbReference type="Pfam" id="PF08241">
    <property type="entry name" value="Methyltransf_11"/>
    <property type="match status" value="1"/>
</dbReference>
<feature type="domain" description="Methyltransferase type 11" evidence="4">
    <location>
        <begin position="38"/>
        <end position="126"/>
    </location>
</feature>
<dbReference type="Proteomes" id="UP000325827">
    <property type="component" value="Unassembled WGS sequence"/>
</dbReference>
<dbReference type="AlphaFoldDB" id="A0A5J5J223"/>
<dbReference type="InterPro" id="IPR051052">
    <property type="entry name" value="Diverse_substrate_MTase"/>
</dbReference>
<dbReference type="Gene3D" id="3.40.50.150">
    <property type="entry name" value="Vaccinia Virus protein VP39"/>
    <property type="match status" value="1"/>
</dbReference>
<keyword evidence="6" id="KW-1185">Reference proteome</keyword>
<dbReference type="RefSeq" id="WP_150446955.1">
    <property type="nucleotide sequence ID" value="NZ_VYSA01000001.1"/>
</dbReference>
<dbReference type="GO" id="GO:0032259">
    <property type="term" value="P:methylation"/>
    <property type="evidence" value="ECO:0007669"/>
    <property type="project" value="UniProtKB-KW"/>
</dbReference>
<evidence type="ECO:0000313" key="5">
    <source>
        <dbReference type="EMBL" id="KAA9110151.1"/>
    </source>
</evidence>
<name>A0A5J5J223_9MICO</name>
<comment type="caution">
    <text evidence="5">The sequence shown here is derived from an EMBL/GenBank/DDBJ whole genome shotgun (WGS) entry which is preliminary data.</text>
</comment>
<sequence length="241" mass="26214">MNDPADFDGVAALYAVARPTYPKAAVDWLVDADASVVVDVGAGTGLFTRLLDDGARTVIAVEPSARMLEQLRLAVPGVRAVTGSGERMPLPDASADAVVFAQAWHWVDLPAASIEAARVLRPGGRLGLVWNLRDERVAWVRELGAAMRADGDHFRGQPQDPEVGPPFSAPERSLVEWVRVCSPDEIVSDVRSRSYFELLSATEQRAVEGDVRAVLDRHPETAGRTSIELPYVTASFRYVRP</sequence>
<reference evidence="6" key="1">
    <citation type="submission" date="2019-09" db="EMBL/GenBank/DDBJ databases">
        <title>Mumia zhuanghuii sp. nov. isolated from the intestinal contents of plateau pika (Ochotona curzoniae) in the Qinghai-Tibet plateau of China.</title>
        <authorList>
            <person name="Tian Z."/>
        </authorList>
    </citation>
    <scope>NUCLEOTIDE SEQUENCE [LARGE SCALE GENOMIC DNA]</scope>
    <source>
        <strain evidence="6">JCM 30598</strain>
    </source>
</reference>
<protein>
    <submittedName>
        <fullName evidence="5">Class I SAM-dependent methyltransferase</fullName>
    </submittedName>
</protein>
<evidence type="ECO:0000256" key="3">
    <source>
        <dbReference type="ARBA" id="ARBA00022679"/>
    </source>
</evidence>
<dbReference type="InterPro" id="IPR013216">
    <property type="entry name" value="Methyltransf_11"/>
</dbReference>
<accession>A0A5J5J223</accession>
<proteinExistence type="inferred from homology"/>